<dbReference type="EMBL" id="BAAAOB010000004">
    <property type="protein sequence ID" value="GAA1796051.1"/>
    <property type="molecule type" value="Genomic_DNA"/>
</dbReference>
<accession>A0ABN2LRC6</accession>
<evidence type="ECO:0000256" key="3">
    <source>
        <dbReference type="SAM" id="MobiDB-lite"/>
    </source>
</evidence>
<gene>
    <name evidence="6" type="ORF">GCM10009768_26360</name>
</gene>
<evidence type="ECO:0000313" key="6">
    <source>
        <dbReference type="EMBL" id="GAA1796051.1"/>
    </source>
</evidence>
<dbReference type="InterPro" id="IPR050465">
    <property type="entry name" value="UPF0194_transport"/>
</dbReference>
<name>A0ABN2LRC6_9MICO</name>
<dbReference type="InterPro" id="IPR036366">
    <property type="entry name" value="PGBDSf"/>
</dbReference>
<dbReference type="SUPFAM" id="SSF47090">
    <property type="entry name" value="PGBD-like"/>
    <property type="match status" value="1"/>
</dbReference>
<dbReference type="InterPro" id="IPR002477">
    <property type="entry name" value="Peptidoglycan-bd-like"/>
</dbReference>
<feature type="domain" description="Peptidoglycan binding-like" evidence="5">
    <location>
        <begin position="148"/>
        <end position="194"/>
    </location>
</feature>
<dbReference type="PANTHER" id="PTHR32347">
    <property type="entry name" value="EFFLUX SYSTEM COMPONENT YKNX-RELATED"/>
    <property type="match status" value="1"/>
</dbReference>
<organism evidence="6 7">
    <name type="scientific">Leucobacter iarius</name>
    <dbReference type="NCBI Taxonomy" id="333963"/>
    <lineage>
        <taxon>Bacteria</taxon>
        <taxon>Bacillati</taxon>
        <taxon>Actinomycetota</taxon>
        <taxon>Actinomycetes</taxon>
        <taxon>Micrococcales</taxon>
        <taxon>Microbacteriaceae</taxon>
        <taxon>Leucobacter</taxon>
    </lineage>
</organism>
<protein>
    <recommendedName>
        <fullName evidence="5">Peptidoglycan binding-like domain-containing protein</fullName>
    </recommendedName>
</protein>
<evidence type="ECO:0000256" key="4">
    <source>
        <dbReference type="SAM" id="Phobius"/>
    </source>
</evidence>
<keyword evidence="4" id="KW-1133">Transmembrane helix</keyword>
<feature type="compositionally biased region" description="Polar residues" evidence="3">
    <location>
        <begin position="1"/>
        <end position="12"/>
    </location>
</feature>
<evidence type="ECO:0000256" key="1">
    <source>
        <dbReference type="ARBA" id="ARBA00004196"/>
    </source>
</evidence>
<dbReference type="RefSeq" id="WP_344032926.1">
    <property type="nucleotide sequence ID" value="NZ_BAAAOB010000004.1"/>
</dbReference>
<dbReference type="InterPro" id="IPR036365">
    <property type="entry name" value="PGBD-like_sf"/>
</dbReference>
<comment type="subcellular location">
    <subcellularLocation>
        <location evidence="1">Cell envelope</location>
    </subcellularLocation>
</comment>
<feature type="transmembrane region" description="Helical" evidence="4">
    <location>
        <begin position="31"/>
        <end position="52"/>
    </location>
</feature>
<evidence type="ECO:0000256" key="2">
    <source>
        <dbReference type="ARBA" id="ARBA00023054"/>
    </source>
</evidence>
<evidence type="ECO:0000259" key="5">
    <source>
        <dbReference type="Pfam" id="PF01471"/>
    </source>
</evidence>
<feature type="region of interest" description="Disordered" evidence="3">
    <location>
        <begin position="1"/>
        <end position="28"/>
    </location>
</feature>
<proteinExistence type="predicted"/>
<dbReference type="PANTHER" id="PTHR32347:SF14">
    <property type="entry name" value="EFFLUX SYSTEM COMPONENT YKNX-RELATED"/>
    <property type="match status" value="1"/>
</dbReference>
<dbReference type="Gene3D" id="1.10.101.10">
    <property type="entry name" value="PGBD-like superfamily/PGBD"/>
    <property type="match status" value="1"/>
</dbReference>
<reference evidence="6 7" key="1">
    <citation type="journal article" date="2019" name="Int. J. Syst. Evol. Microbiol.">
        <title>The Global Catalogue of Microorganisms (GCM) 10K type strain sequencing project: providing services to taxonomists for standard genome sequencing and annotation.</title>
        <authorList>
            <consortium name="The Broad Institute Genomics Platform"/>
            <consortium name="The Broad Institute Genome Sequencing Center for Infectious Disease"/>
            <person name="Wu L."/>
            <person name="Ma J."/>
        </authorList>
    </citation>
    <scope>NUCLEOTIDE SEQUENCE [LARGE SCALE GENOMIC DNA]</scope>
    <source>
        <strain evidence="6 7">JCM 14736</strain>
    </source>
</reference>
<keyword evidence="4" id="KW-0812">Transmembrane</keyword>
<keyword evidence="7" id="KW-1185">Reference proteome</keyword>
<sequence>MTDQTVGLTPSTAAGRHEPSEQPGTPKRKRWVLTAAIAATAVVAIAGGAVAWQTLTPTPSAQAEVQKPHTVPATNSPLTWSIRTTGAVTYANTRDLTATLGGTLTQLPKPGTVVGSGGVLYWADDKPVIAVDGKLPAWREFKQGMDDGPDVEQLERYLTDLGYFEGWVDERFSDLTEKAIKQWQEANGLKQDGVIPLGRIVFTQDGIRVGAAKATVGATIAPGAAVYTASGSAPIVTAKISVSDRASVPVGTVATFSLPSGESVTGKVTVARDPTEEEDASGKKTVVIPITITPDDPKKLDGQMALSVQVSFSHQAKGDVLQVPVAALLAAANDTFTVEVYRGKKIVTVPVETGRFAGGMVEITGGKLNAGDLVVVPE</sequence>
<keyword evidence="2" id="KW-0175">Coiled coil</keyword>
<dbReference type="Gene3D" id="2.40.420.20">
    <property type="match status" value="1"/>
</dbReference>
<evidence type="ECO:0000313" key="7">
    <source>
        <dbReference type="Proteomes" id="UP001500851"/>
    </source>
</evidence>
<comment type="caution">
    <text evidence="6">The sequence shown here is derived from an EMBL/GenBank/DDBJ whole genome shotgun (WGS) entry which is preliminary data.</text>
</comment>
<dbReference type="Proteomes" id="UP001500851">
    <property type="component" value="Unassembled WGS sequence"/>
</dbReference>
<dbReference type="Pfam" id="PF01471">
    <property type="entry name" value="PG_binding_1"/>
    <property type="match status" value="1"/>
</dbReference>
<keyword evidence="4" id="KW-0472">Membrane</keyword>